<evidence type="ECO:0000256" key="3">
    <source>
        <dbReference type="ARBA" id="ARBA00022448"/>
    </source>
</evidence>
<evidence type="ECO:0000256" key="1">
    <source>
        <dbReference type="ARBA" id="ARBA00004651"/>
    </source>
</evidence>
<dbReference type="InterPro" id="IPR036019">
    <property type="entry name" value="MscL_channel"/>
</dbReference>
<keyword evidence="9 10" id="KW-0407">Ion channel</keyword>
<dbReference type="EMBL" id="JAVDWA010000001">
    <property type="protein sequence ID" value="MDR7071344.1"/>
    <property type="molecule type" value="Genomic_DNA"/>
</dbReference>
<dbReference type="HAMAP" id="MF_00115">
    <property type="entry name" value="MscL"/>
    <property type="match status" value="1"/>
</dbReference>
<dbReference type="InterPro" id="IPR037673">
    <property type="entry name" value="MSC/AndL"/>
</dbReference>
<dbReference type="NCBIfam" id="TIGR00220">
    <property type="entry name" value="mscL"/>
    <property type="match status" value="1"/>
</dbReference>
<evidence type="ECO:0000256" key="6">
    <source>
        <dbReference type="ARBA" id="ARBA00022989"/>
    </source>
</evidence>
<organism evidence="11 12">
    <name type="scientific">Fictibacillus barbaricus</name>
    <dbReference type="NCBI Taxonomy" id="182136"/>
    <lineage>
        <taxon>Bacteria</taxon>
        <taxon>Bacillati</taxon>
        <taxon>Bacillota</taxon>
        <taxon>Bacilli</taxon>
        <taxon>Bacillales</taxon>
        <taxon>Fictibacillaceae</taxon>
        <taxon>Fictibacillus</taxon>
    </lineage>
</organism>
<evidence type="ECO:0000313" key="12">
    <source>
        <dbReference type="Proteomes" id="UP001258181"/>
    </source>
</evidence>
<comment type="function">
    <text evidence="10">Channel that opens in response to stretch forces in the membrane lipid bilayer. May participate in the regulation of osmotic pressure changes within the cell.</text>
</comment>
<dbReference type="Pfam" id="PF01741">
    <property type="entry name" value="MscL"/>
    <property type="match status" value="1"/>
</dbReference>
<keyword evidence="7 10" id="KW-0406">Ion transport</keyword>
<keyword evidence="4 10" id="KW-1003">Cell membrane</keyword>
<accession>A0ABU1TVV8</accession>
<dbReference type="NCBIfam" id="NF001843">
    <property type="entry name" value="PRK00567.1-4"/>
    <property type="match status" value="1"/>
</dbReference>
<keyword evidence="5 10" id="KW-0812">Transmembrane</keyword>
<evidence type="ECO:0000313" key="11">
    <source>
        <dbReference type="EMBL" id="MDR7071344.1"/>
    </source>
</evidence>
<comment type="subunit">
    <text evidence="10">Homopentamer.</text>
</comment>
<dbReference type="SUPFAM" id="SSF81330">
    <property type="entry name" value="Gated mechanosensitive channel"/>
    <property type="match status" value="1"/>
</dbReference>
<gene>
    <name evidence="10" type="primary">mscL</name>
    <name evidence="11" type="ORF">J2X07_000319</name>
</gene>
<feature type="transmembrane region" description="Helical" evidence="10">
    <location>
        <begin position="82"/>
        <end position="101"/>
    </location>
</feature>
<proteinExistence type="inferred from homology"/>
<reference evidence="11 12" key="1">
    <citation type="submission" date="2023-07" db="EMBL/GenBank/DDBJ databases">
        <title>Sorghum-associated microbial communities from plants grown in Nebraska, USA.</title>
        <authorList>
            <person name="Schachtman D."/>
        </authorList>
    </citation>
    <scope>NUCLEOTIDE SEQUENCE [LARGE SCALE GENOMIC DNA]</scope>
    <source>
        <strain evidence="11 12">BE211</strain>
    </source>
</reference>
<dbReference type="InterPro" id="IPR001185">
    <property type="entry name" value="MS_channel"/>
</dbReference>
<name>A0ABU1TVV8_9BACL</name>
<dbReference type="NCBIfam" id="NF010557">
    <property type="entry name" value="PRK13952.1"/>
    <property type="match status" value="1"/>
</dbReference>
<evidence type="ECO:0000256" key="2">
    <source>
        <dbReference type="ARBA" id="ARBA00007254"/>
    </source>
</evidence>
<dbReference type="PRINTS" id="PR01264">
    <property type="entry name" value="MECHCHANNEL"/>
</dbReference>
<sequence>MWNEFKTFIMRGNVIDLAIGVIIGSAFSKIVMSLVEDVIMPPIGLILGKVDFTDLYINLGGKSYSSLADAQKAGAPTLNYGLFINQIINFLIIAVVIFIVVKQINRFKKKEEVKAPDTKECKYCLSTIPLRAVKCQNCTANLNEEDSLNQPSY</sequence>
<dbReference type="PANTHER" id="PTHR30266">
    <property type="entry name" value="MECHANOSENSITIVE CHANNEL MSCL"/>
    <property type="match status" value="1"/>
</dbReference>
<evidence type="ECO:0000256" key="9">
    <source>
        <dbReference type="ARBA" id="ARBA00023303"/>
    </source>
</evidence>
<dbReference type="PANTHER" id="PTHR30266:SF2">
    <property type="entry name" value="LARGE-CONDUCTANCE MECHANOSENSITIVE CHANNEL"/>
    <property type="match status" value="1"/>
</dbReference>
<evidence type="ECO:0000256" key="7">
    <source>
        <dbReference type="ARBA" id="ARBA00023065"/>
    </source>
</evidence>
<keyword evidence="3 10" id="KW-0813">Transport</keyword>
<dbReference type="InterPro" id="IPR019823">
    <property type="entry name" value="Mechanosensitive_channel_CS"/>
</dbReference>
<protein>
    <recommendedName>
        <fullName evidence="10">Large-conductance mechanosensitive channel</fullName>
    </recommendedName>
</protein>
<dbReference type="Proteomes" id="UP001258181">
    <property type="component" value="Unassembled WGS sequence"/>
</dbReference>
<evidence type="ECO:0000256" key="4">
    <source>
        <dbReference type="ARBA" id="ARBA00022475"/>
    </source>
</evidence>
<dbReference type="Gene3D" id="1.10.1200.120">
    <property type="entry name" value="Large-conductance mechanosensitive channel, MscL, domain 1"/>
    <property type="match status" value="1"/>
</dbReference>
<feature type="transmembrane region" description="Helical" evidence="10">
    <location>
        <begin position="12"/>
        <end position="32"/>
    </location>
</feature>
<comment type="caution">
    <text evidence="11">The sequence shown here is derived from an EMBL/GenBank/DDBJ whole genome shotgun (WGS) entry which is preliminary data.</text>
</comment>
<keyword evidence="8 10" id="KW-0472">Membrane</keyword>
<comment type="similarity">
    <text evidence="2 10">Belongs to the MscL family.</text>
</comment>
<keyword evidence="6 10" id="KW-1133">Transmembrane helix</keyword>
<evidence type="ECO:0000256" key="10">
    <source>
        <dbReference type="HAMAP-Rule" id="MF_00115"/>
    </source>
</evidence>
<comment type="subcellular location">
    <subcellularLocation>
        <location evidence="1 10">Cell membrane</location>
        <topology evidence="1 10">Multi-pass membrane protein</topology>
    </subcellularLocation>
</comment>
<dbReference type="PROSITE" id="PS01327">
    <property type="entry name" value="MSCL"/>
    <property type="match status" value="1"/>
</dbReference>
<dbReference type="RefSeq" id="WP_310255876.1">
    <property type="nucleotide sequence ID" value="NZ_JAVDWA010000001.1"/>
</dbReference>
<keyword evidence="12" id="KW-1185">Reference proteome</keyword>
<evidence type="ECO:0000256" key="5">
    <source>
        <dbReference type="ARBA" id="ARBA00022692"/>
    </source>
</evidence>
<evidence type="ECO:0000256" key="8">
    <source>
        <dbReference type="ARBA" id="ARBA00023136"/>
    </source>
</evidence>